<dbReference type="GeneID" id="27903861"/>
<dbReference type="EMBL" id="KB456268">
    <property type="protein sequence ID" value="EMF10316.1"/>
    <property type="molecule type" value="Genomic_DNA"/>
</dbReference>
<gene>
    <name evidence="2" type="ORF">SEPMUDRAFT_151293</name>
</gene>
<dbReference type="InterPro" id="IPR040453">
    <property type="entry name" value="Mnd1_HTH"/>
</dbReference>
<organism evidence="2 3">
    <name type="scientific">Sphaerulina musiva (strain SO2202)</name>
    <name type="common">Poplar stem canker fungus</name>
    <name type="synonym">Septoria musiva</name>
    <dbReference type="NCBI Taxonomy" id="692275"/>
    <lineage>
        <taxon>Eukaryota</taxon>
        <taxon>Fungi</taxon>
        <taxon>Dikarya</taxon>
        <taxon>Ascomycota</taxon>
        <taxon>Pezizomycotina</taxon>
        <taxon>Dothideomycetes</taxon>
        <taxon>Dothideomycetidae</taxon>
        <taxon>Mycosphaerellales</taxon>
        <taxon>Mycosphaerellaceae</taxon>
        <taxon>Sphaerulina</taxon>
    </lineage>
</organism>
<dbReference type="Pfam" id="PF03962">
    <property type="entry name" value="Mnd1"/>
    <property type="match status" value="1"/>
</dbReference>
<dbReference type="OrthoDB" id="9978204at2759"/>
<proteinExistence type="predicted"/>
<dbReference type="Proteomes" id="UP000016931">
    <property type="component" value="Unassembled WGS sequence"/>
</dbReference>
<evidence type="ECO:0000259" key="1">
    <source>
        <dbReference type="Pfam" id="PF03962"/>
    </source>
</evidence>
<dbReference type="AlphaFoldDB" id="M3AW48"/>
<name>M3AW48_SPHMS</name>
<feature type="domain" description="Mnd1 HTH" evidence="1">
    <location>
        <begin position="1"/>
        <end position="31"/>
    </location>
</feature>
<keyword evidence="3" id="KW-1185">Reference proteome</keyword>
<reference evidence="2 3" key="1">
    <citation type="journal article" date="2012" name="PLoS Pathog.">
        <title>Diverse lifestyles and strategies of plant pathogenesis encoded in the genomes of eighteen Dothideomycetes fungi.</title>
        <authorList>
            <person name="Ohm R.A."/>
            <person name="Feau N."/>
            <person name="Henrissat B."/>
            <person name="Schoch C.L."/>
            <person name="Horwitz B.A."/>
            <person name="Barry K.W."/>
            <person name="Condon B.J."/>
            <person name="Copeland A.C."/>
            <person name="Dhillon B."/>
            <person name="Glaser F."/>
            <person name="Hesse C.N."/>
            <person name="Kosti I."/>
            <person name="LaButti K."/>
            <person name="Lindquist E.A."/>
            <person name="Lucas S."/>
            <person name="Salamov A.A."/>
            <person name="Bradshaw R.E."/>
            <person name="Ciuffetti L."/>
            <person name="Hamelin R.C."/>
            <person name="Kema G.H.J."/>
            <person name="Lawrence C."/>
            <person name="Scott J.A."/>
            <person name="Spatafora J.W."/>
            <person name="Turgeon B.G."/>
            <person name="de Wit P.J.G.M."/>
            <person name="Zhong S."/>
            <person name="Goodwin S.B."/>
            <person name="Grigoriev I.V."/>
        </authorList>
    </citation>
    <scope>NUCLEOTIDE SEQUENCE [LARGE SCALE GENOMIC DNA]</scope>
    <source>
        <strain evidence="2 3">SO2202</strain>
    </source>
</reference>
<evidence type="ECO:0000313" key="3">
    <source>
        <dbReference type="Proteomes" id="UP000016931"/>
    </source>
</evidence>
<dbReference type="STRING" id="692275.M3AW48"/>
<dbReference type="HOGENOM" id="CLU_080628_0_0_1"/>
<protein>
    <recommendedName>
        <fullName evidence="1">Mnd1 HTH domain-containing protein</fullName>
    </recommendedName>
</protein>
<sequence>MQTKDYIQSLQDDNKISCEKIGSGNWYWDFQTERAKKTKSAFAALEAECERVAAINLEFEKQLNEQATILQAEMDAAAFEGPSRPQLEIRKLDVAAEIEAYRLQVASYKNNDPTELENERRALRLDFDEAEMATEDIYALESWFKKQGAEALVETFPEQYYTPLNQWNEEEGQLKEEELDSEVFDQSITLGSPEFVESLFAL</sequence>
<evidence type="ECO:0000313" key="2">
    <source>
        <dbReference type="EMBL" id="EMF10316.1"/>
    </source>
</evidence>
<dbReference type="eggNOG" id="KOG3433">
    <property type="taxonomic scope" value="Eukaryota"/>
</dbReference>
<accession>M3AW48</accession>
<dbReference type="RefSeq" id="XP_016758437.1">
    <property type="nucleotide sequence ID" value="XM_016906724.1"/>
</dbReference>